<dbReference type="GO" id="GO:0003735">
    <property type="term" value="F:structural constituent of ribosome"/>
    <property type="evidence" value="ECO:0007669"/>
    <property type="project" value="InterPro"/>
</dbReference>
<gene>
    <name evidence="5" type="primary">rplE</name>
    <name evidence="9" type="ORF">A2Y83_04385</name>
</gene>
<reference evidence="9 10" key="1">
    <citation type="journal article" date="2016" name="Nat. Commun.">
        <title>Thousands of microbial genomes shed light on interconnected biogeochemical processes in an aquifer system.</title>
        <authorList>
            <person name="Anantharaman K."/>
            <person name="Brown C.T."/>
            <person name="Hug L.A."/>
            <person name="Sharon I."/>
            <person name="Castelle C.J."/>
            <person name="Probst A.J."/>
            <person name="Thomas B.C."/>
            <person name="Singh A."/>
            <person name="Wilkins M.J."/>
            <person name="Karaoz U."/>
            <person name="Brodie E.L."/>
            <person name="Williams K.H."/>
            <person name="Hubbard S.S."/>
            <person name="Banfield J.F."/>
        </authorList>
    </citation>
    <scope>NUCLEOTIDE SEQUENCE [LARGE SCALE GENOMIC DNA]</scope>
</reference>
<dbReference type="Pfam" id="PF00673">
    <property type="entry name" value="Ribosomal_L5_C"/>
    <property type="match status" value="1"/>
</dbReference>
<accession>A0A1F5S3G7</accession>
<evidence type="ECO:0000256" key="3">
    <source>
        <dbReference type="ARBA" id="ARBA00023274"/>
    </source>
</evidence>
<dbReference type="Gene3D" id="3.30.1440.10">
    <property type="match status" value="1"/>
</dbReference>
<evidence type="ECO:0000259" key="7">
    <source>
        <dbReference type="Pfam" id="PF00281"/>
    </source>
</evidence>
<name>A0A1F5S3G7_9BACT</name>
<dbReference type="GO" id="GO:1990904">
    <property type="term" value="C:ribonucleoprotein complex"/>
    <property type="evidence" value="ECO:0007669"/>
    <property type="project" value="UniProtKB-KW"/>
</dbReference>
<dbReference type="GO" id="GO:0019843">
    <property type="term" value="F:rRNA binding"/>
    <property type="evidence" value="ECO:0007669"/>
    <property type="project" value="UniProtKB-UniRule"/>
</dbReference>
<dbReference type="InterPro" id="IPR031310">
    <property type="entry name" value="Ribosomal_uL5_N"/>
</dbReference>
<dbReference type="Pfam" id="PF00281">
    <property type="entry name" value="Ribosomal_L5"/>
    <property type="match status" value="1"/>
</dbReference>
<keyword evidence="2 5" id="KW-0689">Ribosomal protein</keyword>
<organism evidence="9 10">
    <name type="scientific">Candidatus Falkowbacteria bacterium RBG_13_39_14</name>
    <dbReference type="NCBI Taxonomy" id="1797985"/>
    <lineage>
        <taxon>Bacteria</taxon>
        <taxon>Candidatus Falkowiibacteriota</taxon>
    </lineage>
</organism>
<dbReference type="PIRSF" id="PIRSF002161">
    <property type="entry name" value="Ribosomal_L5"/>
    <property type="match status" value="1"/>
</dbReference>
<evidence type="ECO:0000313" key="10">
    <source>
        <dbReference type="Proteomes" id="UP000178323"/>
    </source>
</evidence>
<keyword evidence="5" id="KW-0694">RNA-binding</keyword>
<feature type="domain" description="Large ribosomal subunit protein uL5 C-terminal" evidence="8">
    <location>
        <begin position="86"/>
        <end position="178"/>
    </location>
</feature>
<proteinExistence type="inferred from homology"/>
<dbReference type="STRING" id="1797985.A2Y83_04385"/>
<dbReference type="Proteomes" id="UP000178323">
    <property type="component" value="Unassembled WGS sequence"/>
</dbReference>
<dbReference type="HAMAP" id="MF_01333_B">
    <property type="entry name" value="Ribosomal_uL5_B"/>
    <property type="match status" value="1"/>
</dbReference>
<evidence type="ECO:0000256" key="6">
    <source>
        <dbReference type="RuleBase" id="RU003930"/>
    </source>
</evidence>
<comment type="similarity">
    <text evidence="1 5 6">Belongs to the universal ribosomal protein uL5 family.</text>
</comment>
<comment type="function">
    <text evidence="5">This is 1 of the proteins that bind and probably mediate the attachment of the 5S RNA into the large ribosomal subunit, where it forms part of the central protuberance. In the 70S ribosome it contacts protein S13 of the 30S subunit (bridge B1b), connecting the 2 subunits; this bridge is implicated in subunit movement. Contacts the P site tRNA; the 5S rRNA and some of its associated proteins might help stabilize positioning of ribosome-bound tRNAs.</text>
</comment>
<evidence type="ECO:0000256" key="2">
    <source>
        <dbReference type="ARBA" id="ARBA00022980"/>
    </source>
</evidence>
<dbReference type="PANTHER" id="PTHR11994">
    <property type="entry name" value="60S RIBOSOMAL PROTEIN L11-RELATED"/>
    <property type="match status" value="1"/>
</dbReference>
<comment type="subunit">
    <text evidence="5">Part of the 50S ribosomal subunit; part of the 5S rRNA/L5/L18/L25 subcomplex. Contacts the 5S rRNA and the P site tRNA. Forms a bridge to the 30S subunit in the 70S ribosome.</text>
</comment>
<evidence type="ECO:0000313" key="9">
    <source>
        <dbReference type="EMBL" id="OGF21250.1"/>
    </source>
</evidence>
<comment type="caution">
    <text evidence="9">The sequence shown here is derived from an EMBL/GenBank/DDBJ whole genome shotgun (WGS) entry which is preliminary data.</text>
</comment>
<keyword evidence="5" id="KW-0820">tRNA-binding</keyword>
<evidence type="ECO:0000256" key="4">
    <source>
        <dbReference type="ARBA" id="ARBA00035245"/>
    </source>
</evidence>
<dbReference type="GO" id="GO:0000049">
    <property type="term" value="F:tRNA binding"/>
    <property type="evidence" value="ECO:0007669"/>
    <property type="project" value="UniProtKB-UniRule"/>
</dbReference>
<dbReference type="InterPro" id="IPR002132">
    <property type="entry name" value="Ribosomal_uL5"/>
</dbReference>
<dbReference type="PROSITE" id="PS00358">
    <property type="entry name" value="RIBOSOMAL_L5"/>
    <property type="match status" value="1"/>
</dbReference>
<dbReference type="SUPFAM" id="SSF55282">
    <property type="entry name" value="RL5-like"/>
    <property type="match status" value="1"/>
</dbReference>
<evidence type="ECO:0000259" key="8">
    <source>
        <dbReference type="Pfam" id="PF00673"/>
    </source>
</evidence>
<dbReference type="FunFam" id="3.30.1440.10:FF:000001">
    <property type="entry name" value="50S ribosomal protein L5"/>
    <property type="match status" value="1"/>
</dbReference>
<dbReference type="AlphaFoldDB" id="A0A1F5S3G7"/>
<protein>
    <recommendedName>
        <fullName evidence="4 5">Large ribosomal subunit protein uL5</fullName>
    </recommendedName>
</protein>
<evidence type="ECO:0000256" key="5">
    <source>
        <dbReference type="HAMAP-Rule" id="MF_01333"/>
    </source>
</evidence>
<keyword evidence="3 5" id="KW-0687">Ribonucleoprotein</keyword>
<dbReference type="InterPro" id="IPR020929">
    <property type="entry name" value="Ribosomal_uL5_CS"/>
</dbReference>
<keyword evidence="5" id="KW-0699">rRNA-binding</keyword>
<dbReference type="NCBIfam" id="NF000585">
    <property type="entry name" value="PRK00010.1"/>
    <property type="match status" value="1"/>
</dbReference>
<dbReference type="InterPro" id="IPR022803">
    <property type="entry name" value="Ribosomal_uL5_dom_sf"/>
</dbReference>
<dbReference type="InterPro" id="IPR020930">
    <property type="entry name" value="Ribosomal_uL5_bac-type"/>
</dbReference>
<evidence type="ECO:0000256" key="1">
    <source>
        <dbReference type="ARBA" id="ARBA00008553"/>
    </source>
</evidence>
<feature type="domain" description="Large ribosomal subunit protein uL5 N-terminal" evidence="7">
    <location>
        <begin position="28"/>
        <end position="81"/>
    </location>
</feature>
<sequence>MNNRLYKKYKDEVLPKLKKDFNIENDFAAPRIEKVIINVGLGKGLNDKEFIDVVENNIMRITGQKPIKTKARKSISNFKIRKGLIVGMKVTLRQNRMYDFLDKLFNVTFPRVRDFRGISPKTADREGNITVGIKEHICFPEVKLDEVEKIHGLEATIVTTAKNNEQCVALLQGLGFPFKKEIK</sequence>
<dbReference type="GO" id="GO:0005840">
    <property type="term" value="C:ribosome"/>
    <property type="evidence" value="ECO:0007669"/>
    <property type="project" value="UniProtKB-KW"/>
</dbReference>
<dbReference type="GO" id="GO:0006412">
    <property type="term" value="P:translation"/>
    <property type="evidence" value="ECO:0007669"/>
    <property type="project" value="UniProtKB-UniRule"/>
</dbReference>
<dbReference type="InterPro" id="IPR031309">
    <property type="entry name" value="Ribosomal_uL5_C"/>
</dbReference>
<dbReference type="EMBL" id="MFFS01000066">
    <property type="protein sequence ID" value="OGF21250.1"/>
    <property type="molecule type" value="Genomic_DNA"/>
</dbReference>